<feature type="compositionally biased region" description="Basic and acidic residues" evidence="1">
    <location>
        <begin position="49"/>
        <end position="60"/>
    </location>
</feature>
<accession>A0A1I1YS64</accession>
<evidence type="ECO:0000256" key="1">
    <source>
        <dbReference type="SAM" id="MobiDB-lite"/>
    </source>
</evidence>
<evidence type="ECO:0000313" key="4">
    <source>
        <dbReference type="Proteomes" id="UP000325289"/>
    </source>
</evidence>
<protein>
    <submittedName>
        <fullName evidence="3">Cytochrome c oxidase cbb3-type subunit 4</fullName>
    </submittedName>
</protein>
<name>A0A1I1YS64_9RHOB</name>
<evidence type="ECO:0000256" key="2">
    <source>
        <dbReference type="SAM" id="Phobius"/>
    </source>
</evidence>
<reference evidence="3 4" key="1">
    <citation type="submission" date="2016-10" db="EMBL/GenBank/DDBJ databases">
        <authorList>
            <person name="Varghese N."/>
            <person name="Submissions S."/>
        </authorList>
    </citation>
    <scope>NUCLEOTIDE SEQUENCE [LARGE SCALE GENOMIC DNA]</scope>
    <source>
        <strain evidence="4">YIM D21,KCTC 23444,ACCC 10710</strain>
    </source>
</reference>
<gene>
    <name evidence="3" type="ORF">SAMN04515678_107182</name>
</gene>
<feature type="region of interest" description="Disordered" evidence="1">
    <location>
        <begin position="49"/>
        <end position="75"/>
    </location>
</feature>
<dbReference type="RefSeq" id="WP_149756289.1">
    <property type="nucleotide sequence ID" value="NZ_FOMS01000007.1"/>
</dbReference>
<keyword evidence="2" id="KW-1133">Transmembrane helix</keyword>
<dbReference type="InterPro" id="IPR008621">
    <property type="entry name" value="Cbb3-typ_cyt_oxidase_comp"/>
</dbReference>
<sequence length="75" mass="8455">MDTYSLMRHFADSWALLALFGFFVGTILFVLRPGSRAIHQYAARSILRDDDAPPREDAREGGGAGRTNLSEERER</sequence>
<keyword evidence="2" id="KW-0472">Membrane</keyword>
<dbReference type="CDD" id="cd01324">
    <property type="entry name" value="cbb3_Oxidase_CcoQ"/>
    <property type="match status" value="1"/>
</dbReference>
<evidence type="ECO:0000313" key="3">
    <source>
        <dbReference type="EMBL" id="SFE22279.1"/>
    </source>
</evidence>
<feature type="transmembrane region" description="Helical" evidence="2">
    <location>
        <begin position="14"/>
        <end position="31"/>
    </location>
</feature>
<dbReference type="Pfam" id="PF05545">
    <property type="entry name" value="FixQ"/>
    <property type="match status" value="1"/>
</dbReference>
<keyword evidence="4" id="KW-1185">Reference proteome</keyword>
<proteinExistence type="predicted"/>
<dbReference type="EMBL" id="FOMS01000007">
    <property type="protein sequence ID" value="SFE22279.1"/>
    <property type="molecule type" value="Genomic_DNA"/>
</dbReference>
<dbReference type="Proteomes" id="UP000325289">
    <property type="component" value="Unassembled WGS sequence"/>
</dbReference>
<dbReference type="OrthoDB" id="9801588at2"/>
<keyword evidence="2" id="KW-0812">Transmembrane</keyword>
<dbReference type="AlphaFoldDB" id="A0A1I1YS64"/>
<organism evidence="3 4">
    <name type="scientific">Roseivivax sediminis</name>
    <dbReference type="NCBI Taxonomy" id="936889"/>
    <lineage>
        <taxon>Bacteria</taxon>
        <taxon>Pseudomonadati</taxon>
        <taxon>Pseudomonadota</taxon>
        <taxon>Alphaproteobacteria</taxon>
        <taxon>Rhodobacterales</taxon>
        <taxon>Roseobacteraceae</taxon>
        <taxon>Roseivivax</taxon>
    </lineage>
</organism>